<dbReference type="PANTHER" id="PTHR44591">
    <property type="entry name" value="STRESS RESPONSE REGULATOR PROTEIN 1"/>
    <property type="match status" value="1"/>
</dbReference>
<sequence length="132" mass="14248">MHAFPLAVASMCLVVIAEDEPLLVEMLTEIFESEGLDVTAFATADDAWRHLQTAAQAPDLLFTDVRMPGAMDGLALAKQVMARWPATSIVVSSGDVSATPELPKASFLPKPWSFGQLTTLCRNVQALHQRPG</sequence>
<accession>A0A178LLG7</accession>
<dbReference type="EMBL" id="LWCR01000003">
    <property type="protein sequence ID" value="OAN31724.1"/>
    <property type="molecule type" value="Genomic_DNA"/>
</dbReference>
<keyword evidence="1 2" id="KW-0597">Phosphoprotein</keyword>
<dbReference type="PROSITE" id="PS50110">
    <property type="entry name" value="RESPONSE_REGULATORY"/>
    <property type="match status" value="1"/>
</dbReference>
<organism evidence="4 5">
    <name type="scientific">Pseudomonas oryzihabitans</name>
    <dbReference type="NCBI Taxonomy" id="47885"/>
    <lineage>
        <taxon>Bacteria</taxon>
        <taxon>Pseudomonadati</taxon>
        <taxon>Pseudomonadota</taxon>
        <taxon>Gammaproteobacteria</taxon>
        <taxon>Pseudomonadales</taxon>
        <taxon>Pseudomonadaceae</taxon>
        <taxon>Pseudomonas</taxon>
    </lineage>
</organism>
<feature type="modified residue" description="4-aspartylphosphate" evidence="2">
    <location>
        <position position="64"/>
    </location>
</feature>
<reference evidence="4 5" key="1">
    <citation type="submission" date="2016-04" db="EMBL/GenBank/DDBJ databases">
        <title>Draft Genome Sequences of Staphylococcus capitis Strain H36, S. capitis Strain H65, S. cohnii Strain H62, S. hominis Strain H69, Mycobacterium iranicum Strain H39, Plantibacter sp. Strain H53, Pseudomonas oryzihabitans Strain H72, and Microbacterium sp. Strain H83, isolated from residential settings.</title>
        <authorList>
            <person name="Lymperopoulou D."/>
            <person name="Adams R.I."/>
            <person name="Lindow S."/>
            <person name="Coil D.A."/>
            <person name="Jospin G."/>
            <person name="Eisen J.A."/>
        </authorList>
    </citation>
    <scope>NUCLEOTIDE SEQUENCE [LARGE SCALE GENOMIC DNA]</scope>
    <source>
        <strain evidence="4 5">H72</strain>
    </source>
</reference>
<dbReference type="Pfam" id="PF00072">
    <property type="entry name" value="Response_reg"/>
    <property type="match status" value="1"/>
</dbReference>
<dbReference type="AlphaFoldDB" id="A0A178LLG7"/>
<evidence type="ECO:0000256" key="1">
    <source>
        <dbReference type="ARBA" id="ARBA00022553"/>
    </source>
</evidence>
<evidence type="ECO:0000259" key="3">
    <source>
        <dbReference type="PROSITE" id="PS50110"/>
    </source>
</evidence>
<dbReference type="InterPro" id="IPR050595">
    <property type="entry name" value="Bact_response_regulator"/>
</dbReference>
<name>A0A178LLG7_9PSED</name>
<dbReference type="GO" id="GO:0000160">
    <property type="term" value="P:phosphorelay signal transduction system"/>
    <property type="evidence" value="ECO:0007669"/>
    <property type="project" value="InterPro"/>
</dbReference>
<dbReference type="Gene3D" id="3.40.50.2300">
    <property type="match status" value="1"/>
</dbReference>
<proteinExistence type="predicted"/>
<gene>
    <name evidence="4" type="ORF">A4V15_11730</name>
</gene>
<dbReference type="OrthoDB" id="9784719at2"/>
<dbReference type="SUPFAM" id="SSF52172">
    <property type="entry name" value="CheY-like"/>
    <property type="match status" value="1"/>
</dbReference>
<dbReference type="PANTHER" id="PTHR44591:SF3">
    <property type="entry name" value="RESPONSE REGULATORY DOMAIN-CONTAINING PROTEIN"/>
    <property type="match status" value="1"/>
</dbReference>
<evidence type="ECO:0000313" key="4">
    <source>
        <dbReference type="EMBL" id="OAN31724.1"/>
    </source>
</evidence>
<feature type="domain" description="Response regulatory" evidence="3">
    <location>
        <begin position="13"/>
        <end position="125"/>
    </location>
</feature>
<dbReference type="Proteomes" id="UP000078356">
    <property type="component" value="Unassembled WGS sequence"/>
</dbReference>
<dbReference type="InterPro" id="IPR011006">
    <property type="entry name" value="CheY-like_superfamily"/>
</dbReference>
<dbReference type="InterPro" id="IPR001789">
    <property type="entry name" value="Sig_transdc_resp-reg_receiver"/>
</dbReference>
<evidence type="ECO:0000313" key="5">
    <source>
        <dbReference type="Proteomes" id="UP000078356"/>
    </source>
</evidence>
<protein>
    <recommendedName>
        <fullName evidence="3">Response regulatory domain-containing protein</fullName>
    </recommendedName>
</protein>
<evidence type="ECO:0000256" key="2">
    <source>
        <dbReference type="PROSITE-ProRule" id="PRU00169"/>
    </source>
</evidence>
<comment type="caution">
    <text evidence="4">The sequence shown here is derived from an EMBL/GenBank/DDBJ whole genome shotgun (WGS) entry which is preliminary data.</text>
</comment>
<dbReference type="SMART" id="SM00448">
    <property type="entry name" value="REC"/>
    <property type="match status" value="1"/>
</dbReference>